<dbReference type="Pfam" id="PF12773">
    <property type="entry name" value="DZR"/>
    <property type="match status" value="1"/>
</dbReference>
<name>A0A2G1VLU1_9FLAO</name>
<dbReference type="OrthoDB" id="1178869at2"/>
<accession>A0A2G1VLU1</accession>
<reference evidence="3 4" key="1">
    <citation type="submission" date="2017-08" db="EMBL/GenBank/DDBJ databases">
        <title>The whole genome shortgun sequences of strain Leeuwenhoekiella nanhaiensis G18 from the South China Sea.</title>
        <authorList>
            <person name="Liu Q."/>
        </authorList>
    </citation>
    <scope>NUCLEOTIDE SEQUENCE [LARGE SCALE GENOMIC DNA]</scope>
    <source>
        <strain evidence="3 4">G18</strain>
    </source>
</reference>
<dbReference type="InterPro" id="IPR025874">
    <property type="entry name" value="DZR"/>
</dbReference>
<evidence type="ECO:0000256" key="1">
    <source>
        <dbReference type="SAM" id="MobiDB-lite"/>
    </source>
</evidence>
<dbReference type="AlphaFoldDB" id="A0A2G1VLU1"/>
<proteinExistence type="predicted"/>
<evidence type="ECO:0000259" key="2">
    <source>
        <dbReference type="Pfam" id="PF12773"/>
    </source>
</evidence>
<dbReference type="EMBL" id="NQXA01000033">
    <property type="protein sequence ID" value="PHQ27731.1"/>
    <property type="molecule type" value="Genomic_DNA"/>
</dbReference>
<organism evidence="3 4">
    <name type="scientific">Leeuwenhoekiella nanhaiensis</name>
    <dbReference type="NCBI Taxonomy" id="1655491"/>
    <lineage>
        <taxon>Bacteria</taxon>
        <taxon>Pseudomonadati</taxon>
        <taxon>Bacteroidota</taxon>
        <taxon>Flavobacteriia</taxon>
        <taxon>Flavobacteriales</taxon>
        <taxon>Flavobacteriaceae</taxon>
        <taxon>Leeuwenhoekiella</taxon>
    </lineage>
</organism>
<dbReference type="Proteomes" id="UP000229433">
    <property type="component" value="Unassembled WGS sequence"/>
</dbReference>
<dbReference type="RefSeq" id="WP_026775387.1">
    <property type="nucleotide sequence ID" value="NZ_KZ319312.1"/>
</dbReference>
<gene>
    <name evidence="3" type="ORF">CJ305_18550</name>
</gene>
<evidence type="ECO:0000313" key="3">
    <source>
        <dbReference type="EMBL" id="PHQ27731.1"/>
    </source>
</evidence>
<feature type="domain" description="DZANK-type" evidence="2">
    <location>
        <begin position="37"/>
        <end position="81"/>
    </location>
</feature>
<evidence type="ECO:0000313" key="4">
    <source>
        <dbReference type="Proteomes" id="UP000229433"/>
    </source>
</evidence>
<protein>
    <submittedName>
        <fullName evidence="3">Zinc ribbon domain-containing protein</fullName>
    </submittedName>
</protein>
<comment type="caution">
    <text evidence="3">The sequence shown here is derived from an EMBL/GenBank/DDBJ whole genome shotgun (WGS) entry which is preliminary data.</text>
</comment>
<keyword evidence="4" id="KW-1185">Reference proteome</keyword>
<sequence length="84" mass="9474">MGFLKHLLRGSYGHHSNKHQRKNNDPRFDEPKVVVRCIKCGKNNPENASFCQHCGEPLGKVKCKSCEEPIPMDAKFCSKCGTEV</sequence>
<feature type="region of interest" description="Disordered" evidence="1">
    <location>
        <begin position="1"/>
        <end position="27"/>
    </location>
</feature>